<keyword evidence="2 5" id="KW-0238">DNA-binding</keyword>
<dbReference type="GO" id="GO:0003700">
    <property type="term" value="F:DNA-binding transcription factor activity"/>
    <property type="evidence" value="ECO:0007669"/>
    <property type="project" value="InterPro"/>
</dbReference>
<dbReference type="GO" id="GO:0043565">
    <property type="term" value="F:sequence-specific DNA binding"/>
    <property type="evidence" value="ECO:0007669"/>
    <property type="project" value="InterPro"/>
</dbReference>
<proteinExistence type="predicted"/>
<sequence>MPRIRYFSPTPALAHCVSSYFWFEFERAHFADLSRAELPQIRFLVQGVGTNHYEDGRVVAGMRTQLQGPTSAPVRFTGIGPMAIFGLGLLPEGWARLIGEPADRLADRCIDLSDVLGPDVERVFDRLLLATDDRARVAAVDGFLLAHMARGRSPPVWFTRLADDWLTASPNPEVDRLVEASGMSQRSVERLCRRLYGASPKLLARKYRALGAAVRLGNGESLEDGDCADGFYDQAHFIREFKQFTGMTPKRFVVEATPVTRLTIARKRLLPGLPKLALYS</sequence>
<dbReference type="AlphaFoldDB" id="A0A841L2Q3"/>
<accession>A0A841L2Q3</accession>
<reference evidence="5 6" key="1">
    <citation type="submission" date="2020-08" db="EMBL/GenBank/DDBJ databases">
        <title>Genomic Encyclopedia of Type Strains, Phase IV (KMG-IV): sequencing the most valuable type-strain genomes for metagenomic binning, comparative biology and taxonomic classification.</title>
        <authorList>
            <person name="Goeker M."/>
        </authorList>
    </citation>
    <scope>NUCLEOTIDE SEQUENCE [LARGE SCALE GENOMIC DNA]</scope>
    <source>
        <strain evidence="5 6">DSM 102189</strain>
    </source>
</reference>
<dbReference type="InterPro" id="IPR018060">
    <property type="entry name" value="HTH_AraC"/>
</dbReference>
<keyword evidence="1" id="KW-0805">Transcription regulation</keyword>
<organism evidence="5 6">
    <name type="scientific">Polymorphobacter multimanifer</name>
    <dbReference type="NCBI Taxonomy" id="1070431"/>
    <lineage>
        <taxon>Bacteria</taxon>
        <taxon>Pseudomonadati</taxon>
        <taxon>Pseudomonadota</taxon>
        <taxon>Alphaproteobacteria</taxon>
        <taxon>Sphingomonadales</taxon>
        <taxon>Sphingosinicellaceae</taxon>
        <taxon>Polymorphobacter</taxon>
    </lineage>
</organism>
<dbReference type="Pfam" id="PF12833">
    <property type="entry name" value="HTH_18"/>
    <property type="match status" value="1"/>
</dbReference>
<dbReference type="PANTHER" id="PTHR46796">
    <property type="entry name" value="HTH-TYPE TRANSCRIPTIONAL ACTIVATOR RHAS-RELATED"/>
    <property type="match status" value="1"/>
</dbReference>
<evidence type="ECO:0000259" key="4">
    <source>
        <dbReference type="PROSITE" id="PS01124"/>
    </source>
</evidence>
<keyword evidence="6" id="KW-1185">Reference proteome</keyword>
<protein>
    <submittedName>
        <fullName evidence="5">AraC-like DNA-binding protein</fullName>
    </submittedName>
</protein>
<gene>
    <name evidence="5" type="ORF">FHS79_001263</name>
</gene>
<dbReference type="SMART" id="SM00342">
    <property type="entry name" value="HTH_ARAC"/>
    <property type="match status" value="1"/>
</dbReference>
<evidence type="ECO:0000256" key="2">
    <source>
        <dbReference type="ARBA" id="ARBA00023125"/>
    </source>
</evidence>
<evidence type="ECO:0000313" key="5">
    <source>
        <dbReference type="EMBL" id="MBB6227099.1"/>
    </source>
</evidence>
<dbReference type="Gene3D" id="1.10.10.60">
    <property type="entry name" value="Homeodomain-like"/>
    <property type="match status" value="1"/>
</dbReference>
<evidence type="ECO:0000256" key="3">
    <source>
        <dbReference type="ARBA" id="ARBA00023163"/>
    </source>
</evidence>
<comment type="caution">
    <text evidence="5">The sequence shown here is derived from an EMBL/GenBank/DDBJ whole genome shotgun (WGS) entry which is preliminary data.</text>
</comment>
<dbReference type="Proteomes" id="UP000538147">
    <property type="component" value="Unassembled WGS sequence"/>
</dbReference>
<dbReference type="RefSeq" id="WP_184197063.1">
    <property type="nucleotide sequence ID" value="NZ_BMOX01000007.1"/>
</dbReference>
<dbReference type="EMBL" id="JACIIV010000008">
    <property type="protein sequence ID" value="MBB6227099.1"/>
    <property type="molecule type" value="Genomic_DNA"/>
</dbReference>
<dbReference type="PROSITE" id="PS01124">
    <property type="entry name" value="HTH_ARAC_FAMILY_2"/>
    <property type="match status" value="1"/>
</dbReference>
<dbReference type="InterPro" id="IPR050204">
    <property type="entry name" value="AraC_XylS_family_regulators"/>
</dbReference>
<evidence type="ECO:0000313" key="6">
    <source>
        <dbReference type="Proteomes" id="UP000538147"/>
    </source>
</evidence>
<name>A0A841L2Q3_9SPHN</name>
<dbReference type="PANTHER" id="PTHR46796:SF13">
    <property type="entry name" value="HTH-TYPE TRANSCRIPTIONAL ACTIVATOR RHAS"/>
    <property type="match status" value="1"/>
</dbReference>
<feature type="domain" description="HTH araC/xylS-type" evidence="4">
    <location>
        <begin position="174"/>
        <end position="255"/>
    </location>
</feature>
<evidence type="ECO:0000256" key="1">
    <source>
        <dbReference type="ARBA" id="ARBA00023015"/>
    </source>
</evidence>
<keyword evidence="3" id="KW-0804">Transcription</keyword>